<dbReference type="eggNOG" id="ENOG502SIUI">
    <property type="taxonomic scope" value="Eukaryota"/>
</dbReference>
<dbReference type="SUPFAM" id="SSF88713">
    <property type="entry name" value="Glycoside hydrolase/deacetylase"/>
    <property type="match status" value="1"/>
</dbReference>
<reference evidence="2" key="1">
    <citation type="submission" date="2015-07" db="EMBL/GenBank/DDBJ databases">
        <authorList>
            <person name="Teixeira M.M."/>
            <person name="Souza R.C."/>
            <person name="Almeida L.G."/>
            <person name="Vicente V.A."/>
            <person name="de Hoog S."/>
            <person name="Bocca A.L."/>
            <person name="de Almeida S.R."/>
            <person name="Vasconcelos A.T."/>
            <person name="Felipe M.S."/>
        </authorList>
    </citation>
    <scope>NUCLEOTIDE SEQUENCE [LARGE SCALE GENOMIC DNA]</scope>
    <source>
        <strain evidence="2">KSF</strain>
    </source>
</reference>
<name>A0A1C1CPG0_9EURO</name>
<comment type="caution">
    <text evidence="1">The sequence shown here is derived from an EMBL/GenBank/DDBJ whole genome shotgun (WGS) entry which is preliminary data.</text>
</comment>
<dbReference type="Proteomes" id="UP000094526">
    <property type="component" value="Unassembled WGS sequence"/>
</dbReference>
<evidence type="ECO:0000313" key="2">
    <source>
        <dbReference type="Proteomes" id="UP000094526"/>
    </source>
</evidence>
<gene>
    <name evidence="1" type="primary">pgdA</name>
    <name evidence="1" type="ORF">CLCR_07344</name>
</gene>
<dbReference type="Gene3D" id="3.20.20.370">
    <property type="entry name" value="Glycoside hydrolase/deacetylase"/>
    <property type="match status" value="1"/>
</dbReference>
<dbReference type="OrthoDB" id="2125469at2759"/>
<evidence type="ECO:0000313" key="1">
    <source>
        <dbReference type="EMBL" id="OCT50379.1"/>
    </source>
</evidence>
<dbReference type="AlphaFoldDB" id="A0A1C1CPG0"/>
<dbReference type="InterPro" id="IPR011330">
    <property type="entry name" value="Glyco_hydro/deAcase_b/a-brl"/>
</dbReference>
<organism evidence="1 2">
    <name type="scientific">Cladophialophora carrionii</name>
    <dbReference type="NCBI Taxonomy" id="86049"/>
    <lineage>
        <taxon>Eukaryota</taxon>
        <taxon>Fungi</taxon>
        <taxon>Dikarya</taxon>
        <taxon>Ascomycota</taxon>
        <taxon>Pezizomycotina</taxon>
        <taxon>Eurotiomycetes</taxon>
        <taxon>Chaetothyriomycetidae</taxon>
        <taxon>Chaetothyriales</taxon>
        <taxon>Herpotrichiellaceae</taxon>
        <taxon>Cladophialophora</taxon>
    </lineage>
</organism>
<dbReference type="CDD" id="cd10938">
    <property type="entry name" value="CE4_HpPgdA_like"/>
    <property type="match status" value="1"/>
</dbReference>
<protein>
    <submittedName>
        <fullName evidence="1">Peptidoglycan deacetylase</fullName>
    </submittedName>
</protein>
<dbReference type="VEuPathDB" id="FungiDB:G647_05619"/>
<dbReference type="GO" id="GO:0005975">
    <property type="term" value="P:carbohydrate metabolic process"/>
    <property type="evidence" value="ECO:0007669"/>
    <property type="project" value="InterPro"/>
</dbReference>
<proteinExistence type="predicted"/>
<dbReference type="VEuPathDB" id="FungiDB:CLCR_07344"/>
<accession>A0A1C1CPG0</accession>
<dbReference type="InterPro" id="IPR037950">
    <property type="entry name" value="PgdA-like"/>
</dbReference>
<dbReference type="PANTHER" id="PTHR47561:SF1">
    <property type="entry name" value="POLYSACCHARIDE DEACETYLASE FAMILY PROTEIN (AFU_ORTHOLOGUE AFUA_6G05030)"/>
    <property type="match status" value="1"/>
</dbReference>
<sequence>MDVSSRFVLDPSLTNIPISATALATMVKKVLVGYGIDVDAVSGWINTQTGQKADVTNISRGVFGATVGTDRLLKLFDKYHIKATWFIPGHSIESFPEQMAKLSAQQERDVLQKSIQVITDFTGKKPRGFTAPAWTPSPSTVNLLEEHGIEYDHSFMHHDSQLYYLPYPPQQWKETDYKNLSAGDWMTPMSSLRPSSLVEIPANWHVDDWPAFQPQRGPGSSGFIDPHHIERFWQEQFDFCYREYEHFVFPISIHPQVSGKPQIVLLHERLIEWINQHEGVEWCTFEDMATKFRKGEIQGVKVEGGVDM</sequence>
<dbReference type="STRING" id="86049.A0A1C1CPG0"/>
<dbReference type="EMBL" id="LGRB01000010">
    <property type="protein sequence ID" value="OCT50379.1"/>
    <property type="molecule type" value="Genomic_DNA"/>
</dbReference>
<keyword evidence="2" id="KW-1185">Reference proteome</keyword>
<dbReference type="PANTHER" id="PTHR47561">
    <property type="entry name" value="POLYSACCHARIDE DEACETYLASE FAMILY PROTEIN (AFU_ORTHOLOGUE AFUA_6G05030)"/>
    <property type="match status" value="1"/>
</dbReference>